<evidence type="ECO:0000313" key="7">
    <source>
        <dbReference type="Proteomes" id="UP000660339"/>
    </source>
</evidence>
<evidence type="ECO:0000256" key="1">
    <source>
        <dbReference type="ARBA" id="ARBA00001957"/>
    </source>
</evidence>
<reference evidence="6" key="1">
    <citation type="submission" date="2021-01" db="EMBL/GenBank/DDBJ databases">
        <title>Whole genome shotgun sequence of Catellatospora methionotrophica NBRC 14553.</title>
        <authorList>
            <person name="Komaki H."/>
            <person name="Tamura T."/>
        </authorList>
    </citation>
    <scope>NUCLEOTIDE SEQUENCE</scope>
    <source>
        <strain evidence="6">NBRC 14553</strain>
    </source>
</reference>
<organism evidence="6 7">
    <name type="scientific">Catellatospora methionotrophica</name>
    <dbReference type="NCBI Taxonomy" id="121620"/>
    <lineage>
        <taxon>Bacteria</taxon>
        <taxon>Bacillati</taxon>
        <taxon>Actinomycetota</taxon>
        <taxon>Actinomycetes</taxon>
        <taxon>Micromonosporales</taxon>
        <taxon>Micromonosporaceae</taxon>
        <taxon>Catellatospora</taxon>
    </lineage>
</organism>
<comment type="similarity">
    <text evidence="2">Belongs to the ATP-dependent AMP-binding enzyme family.</text>
</comment>
<dbReference type="Proteomes" id="UP000660339">
    <property type="component" value="Unassembled WGS sequence"/>
</dbReference>
<dbReference type="Pfam" id="PF00501">
    <property type="entry name" value="AMP-binding"/>
    <property type="match status" value="1"/>
</dbReference>
<keyword evidence="3" id="KW-0596">Phosphopantetheine</keyword>
<dbReference type="InterPro" id="IPR036736">
    <property type="entry name" value="ACP-like_sf"/>
</dbReference>
<comment type="cofactor">
    <cofactor evidence="1">
        <name>pantetheine 4'-phosphate</name>
        <dbReference type="ChEBI" id="CHEBI:47942"/>
    </cofactor>
</comment>
<dbReference type="GO" id="GO:0005737">
    <property type="term" value="C:cytoplasm"/>
    <property type="evidence" value="ECO:0007669"/>
    <property type="project" value="TreeGrafter"/>
</dbReference>
<evidence type="ECO:0000313" key="6">
    <source>
        <dbReference type="EMBL" id="GIG16674.1"/>
    </source>
</evidence>
<dbReference type="InterPro" id="IPR045851">
    <property type="entry name" value="AMP-bd_C_sf"/>
</dbReference>
<dbReference type="Gene3D" id="3.30.559.30">
    <property type="entry name" value="Nonribosomal peptide synthetase, condensation domain"/>
    <property type="match status" value="2"/>
</dbReference>
<dbReference type="InterPro" id="IPR001242">
    <property type="entry name" value="Condensation_dom"/>
</dbReference>
<dbReference type="PROSITE" id="PS00012">
    <property type="entry name" value="PHOSPHOPANTETHEINE"/>
    <property type="match status" value="1"/>
</dbReference>
<dbReference type="GO" id="GO:0003824">
    <property type="term" value="F:catalytic activity"/>
    <property type="evidence" value="ECO:0007669"/>
    <property type="project" value="InterPro"/>
</dbReference>
<dbReference type="EMBL" id="BONJ01000028">
    <property type="protein sequence ID" value="GIG16674.1"/>
    <property type="molecule type" value="Genomic_DNA"/>
</dbReference>
<dbReference type="Gene3D" id="3.30.559.10">
    <property type="entry name" value="Chloramphenicol acetyltransferase-like domain"/>
    <property type="match status" value="2"/>
</dbReference>
<dbReference type="PANTHER" id="PTHR45527">
    <property type="entry name" value="NONRIBOSOMAL PEPTIDE SYNTHETASE"/>
    <property type="match status" value="1"/>
</dbReference>
<dbReference type="GO" id="GO:0044550">
    <property type="term" value="P:secondary metabolite biosynthetic process"/>
    <property type="evidence" value="ECO:0007669"/>
    <property type="project" value="TreeGrafter"/>
</dbReference>
<gene>
    <name evidence="6" type="ORF">Cme02nite_50060</name>
</gene>
<dbReference type="GO" id="GO:0043041">
    <property type="term" value="P:amino acid activation for nonribosomal peptide biosynthetic process"/>
    <property type="evidence" value="ECO:0007669"/>
    <property type="project" value="TreeGrafter"/>
</dbReference>
<dbReference type="CDD" id="cd19531">
    <property type="entry name" value="LCL_NRPS-like"/>
    <property type="match status" value="1"/>
</dbReference>
<dbReference type="SUPFAM" id="SSF47336">
    <property type="entry name" value="ACP-like"/>
    <property type="match status" value="1"/>
</dbReference>
<accession>A0A8J3LJA5</accession>
<evidence type="ECO:0000256" key="2">
    <source>
        <dbReference type="ARBA" id="ARBA00006432"/>
    </source>
</evidence>
<dbReference type="Pfam" id="PF00550">
    <property type="entry name" value="PP-binding"/>
    <property type="match status" value="1"/>
</dbReference>
<dbReference type="Pfam" id="PF00668">
    <property type="entry name" value="Condensation"/>
    <property type="match status" value="2"/>
</dbReference>
<dbReference type="InterPro" id="IPR010071">
    <property type="entry name" value="AA_adenyl_dom"/>
</dbReference>
<dbReference type="InterPro" id="IPR023213">
    <property type="entry name" value="CAT-like_dom_sf"/>
</dbReference>
<dbReference type="SUPFAM" id="SSF52777">
    <property type="entry name" value="CoA-dependent acyltransferases"/>
    <property type="match status" value="4"/>
</dbReference>
<dbReference type="NCBIfam" id="TIGR01733">
    <property type="entry name" value="AA-adenyl-dom"/>
    <property type="match status" value="1"/>
</dbReference>
<evidence type="ECO:0000259" key="5">
    <source>
        <dbReference type="PROSITE" id="PS50075"/>
    </source>
</evidence>
<dbReference type="Gene3D" id="2.30.38.10">
    <property type="entry name" value="Luciferase, Domain 3"/>
    <property type="match status" value="1"/>
</dbReference>
<dbReference type="SUPFAM" id="SSF56801">
    <property type="entry name" value="Acetyl-CoA synthetase-like"/>
    <property type="match status" value="1"/>
</dbReference>
<keyword evidence="4" id="KW-0597">Phosphoprotein</keyword>
<dbReference type="PROSITE" id="PS50075">
    <property type="entry name" value="CARRIER"/>
    <property type="match status" value="1"/>
</dbReference>
<evidence type="ECO:0000256" key="4">
    <source>
        <dbReference type="ARBA" id="ARBA00022553"/>
    </source>
</evidence>
<dbReference type="InterPro" id="IPR000873">
    <property type="entry name" value="AMP-dep_synth/lig_dom"/>
</dbReference>
<sequence>MTDSSLAQRLAGLSPQQRAALVRDLRQAAPQTAEQPIARLPRQEPTLFGVSFEQRRVWFLDRFDPGGAAHNMPLALDLDGDLDLGALQRALDGLVVRHEALRTTFLDVEGSPRQLVGRPYPVALAVVDLTGEPADQREPIAQEVIGAEAARGFDLDTGPLWRALLVRLAPRHAILQLTIHHSVCDGWSTGVLLRDLVAGYRGETRPAPPIQYADYAAWQAEHVSGQRLDALVGHWREQLAGTPPLNLPTDRPRPAVRRSRGALDTTALGPALSEQLRAFSHRHQVTPFVTLLAAVEVLLMRYCGQDDFAVGTVLAGRDRPELADVIGFVARTVALRSDIAGPQAFAALLRRVHERVLVAHEHSQLPFEKLVDELKLPRDPSRPPLFSVLLVLQNTPRTAVDLPGLRLRAVEPDSRAAQFDLSWYVSDTPAGFEVSVEYDTDLFDAATARRLTGHLRTLLAAAMSAPDTSIRQLPLLSAAELRRQLHDWNDTAAAYPHAPLGELVARQATATPDAVAVRSVDGTALTYAELDRRANQVARWLLARGAAPGTLVGVGAGRDPQLVAALLGVLRTGAAYVPLDADYPAARVAQMVDDGRVRLLIADRATAGRLPADGLEHVLLIDADTELGTLPDGPVPVAVDARQAAYTIFTSGSTGRPKGVTVSHRALVNLLESVRRRCGLDAGTVLLAVTSLSFDIAGLELYAPLLAGGQVVLCDRETASGADTLRAALERIAPTVVQATPATWQLLLDGGWPGAPGLVALCGGEALPAELAGVLAGRVGQLWNMYGPTETTIWSGALRLDGPDVAIGGPLANTRIYLLDAHDQPVPPGAAGQVHLAGDGLADGYLHAPALTADRFVPDPYTPGARMYRTGDAARWRPDGRLDFLGRLDHQVKVRGHRIELGDIEAALDTAAGVARAVVTTYAADGGQAQLAAYIQPAPGASPTVAALREHLAGLLPGYMVPARFAVLAAFPLTPNGKIDRKALPAPDTAALDTGTAYRPPAGPTEQTLAEIWAELLNRDQVGRDDNFFTIGGDSLIAVRMVARAGQLGVQLTTKQVFLHQQLHQLAAAAGTVRLVAEQGEVTGTMPLPIATHQFYDGVNPRPDYHALAFRFTARERLDPRLLDQVLDELVRQHDALRIRLLPGEHGQRGRLHVDPYRPRPLVEQVDLTALDEAAQERALEQWTDTVETGFRAEHGDLFRAVLLDVGPDRPQHLLLAAHYLVADVVSWHILAADLDVIYRRRSRQEPYRLPAKTTSLLEWIDRLVEHSAGPEVAAETPLWTDPARREAVPIPVDRPDGDNRVAANDAAFLILTVEETRDLQERVVKAARLPMDAVLLAGIGHALTAATGATTLPVDIYVPGRDSPFADMDLSRTVGWLTYRYPMWLDVRREPSLPDQVRAIGCQLAAVPRGGLGYGSLRYYRGERAVAARLADQPVPDVLFNFFGAAPGGFQVLKPLAGTSGHYHDTESERMRLLMINGAVFRGQLRLEWEYSSDRHDAATIEAFIAACRRYLLDLIDACPPAGN</sequence>
<dbReference type="FunFam" id="3.30.300.30:FF:000010">
    <property type="entry name" value="Enterobactin synthetase component F"/>
    <property type="match status" value="1"/>
</dbReference>
<dbReference type="InterPro" id="IPR009081">
    <property type="entry name" value="PP-bd_ACP"/>
</dbReference>
<dbReference type="CDD" id="cd12116">
    <property type="entry name" value="A_NRPS_Ta1_like"/>
    <property type="match status" value="1"/>
</dbReference>
<dbReference type="Gene3D" id="1.10.1200.10">
    <property type="entry name" value="ACP-like"/>
    <property type="match status" value="1"/>
</dbReference>
<dbReference type="FunFam" id="1.10.1200.10:FF:000005">
    <property type="entry name" value="Nonribosomal peptide synthetase 1"/>
    <property type="match status" value="1"/>
</dbReference>
<dbReference type="RefSeq" id="WP_166379014.1">
    <property type="nucleotide sequence ID" value="NZ_BAAATT010000005.1"/>
</dbReference>
<proteinExistence type="inferred from homology"/>
<dbReference type="InterPro" id="IPR025110">
    <property type="entry name" value="AMP-bd_C"/>
</dbReference>
<dbReference type="Gene3D" id="3.40.50.980">
    <property type="match status" value="2"/>
</dbReference>
<keyword evidence="7" id="KW-1185">Reference proteome</keyword>
<dbReference type="GO" id="GO:0008610">
    <property type="term" value="P:lipid biosynthetic process"/>
    <property type="evidence" value="ECO:0007669"/>
    <property type="project" value="UniProtKB-ARBA"/>
</dbReference>
<protein>
    <recommendedName>
        <fullName evidence="5">Carrier domain-containing protein</fullName>
    </recommendedName>
</protein>
<dbReference type="InterPro" id="IPR006162">
    <property type="entry name" value="Ppantetheine_attach_site"/>
</dbReference>
<comment type="caution">
    <text evidence="6">The sequence shown here is derived from an EMBL/GenBank/DDBJ whole genome shotgun (WGS) entry which is preliminary data.</text>
</comment>
<feature type="domain" description="Carrier" evidence="5">
    <location>
        <begin position="1000"/>
        <end position="1074"/>
    </location>
</feature>
<dbReference type="FunFam" id="3.40.50.980:FF:000001">
    <property type="entry name" value="Non-ribosomal peptide synthetase"/>
    <property type="match status" value="1"/>
</dbReference>
<dbReference type="Gene3D" id="3.30.300.30">
    <property type="match status" value="1"/>
</dbReference>
<dbReference type="GO" id="GO:0031177">
    <property type="term" value="F:phosphopantetheine binding"/>
    <property type="evidence" value="ECO:0007669"/>
    <property type="project" value="TreeGrafter"/>
</dbReference>
<dbReference type="PANTHER" id="PTHR45527:SF1">
    <property type="entry name" value="FATTY ACID SYNTHASE"/>
    <property type="match status" value="1"/>
</dbReference>
<dbReference type="FunFam" id="2.30.38.10:FF:000001">
    <property type="entry name" value="Non-ribosomal peptide synthetase PvdI"/>
    <property type="match status" value="1"/>
</dbReference>
<dbReference type="Pfam" id="PF13193">
    <property type="entry name" value="AMP-binding_C"/>
    <property type="match status" value="1"/>
</dbReference>
<name>A0A8J3LJA5_9ACTN</name>
<evidence type="ECO:0000256" key="3">
    <source>
        <dbReference type="ARBA" id="ARBA00022450"/>
    </source>
</evidence>